<comment type="similarity">
    <text evidence="1">Belongs to the 'GDSL' lipolytic enzyme family.</text>
</comment>
<gene>
    <name evidence="3" type="ORF">DH2020_005167</name>
</gene>
<dbReference type="CDD" id="cd01837">
    <property type="entry name" value="SGNH_plant_lipase_like"/>
    <property type="match status" value="1"/>
</dbReference>
<name>A0ABR0XRJ5_REHGL</name>
<evidence type="ECO:0000256" key="1">
    <source>
        <dbReference type="ARBA" id="ARBA00008668"/>
    </source>
</evidence>
<sequence>MWNQLKRIEMQFLCLKRFPFLVCFSISLPLLGCIARASINQPENTTIPAVIFFGDSLVDTGNNNYIDTTVKTNYPPYGKDFEGGKPTGRFSNGKVPPDLLVEELGIKPLLPAYLDPSLQDEDLLTGVNFASAAAGYDPLTSDNQSVFSLTDQLEMFKNYTTKLKKIAGDKRSSEILRGKFNCSVQLQYDVASYTELLVSYASSFVQDLYRLGTRRIGVFGLPAIGCLPSQRTLKGGLGRKCVDEYNRIAQSFNEKLSAELISLNKQSPEARLLSSDRESIQTYRTPVSQPIPQQLHLRKIILQI</sequence>
<evidence type="ECO:0000313" key="4">
    <source>
        <dbReference type="Proteomes" id="UP001318860"/>
    </source>
</evidence>
<dbReference type="Pfam" id="PF00657">
    <property type="entry name" value="Lipase_GDSL"/>
    <property type="match status" value="1"/>
</dbReference>
<dbReference type="PANTHER" id="PTHR45642">
    <property type="entry name" value="GDSL ESTERASE/LIPASE EXL3"/>
    <property type="match status" value="1"/>
</dbReference>
<dbReference type="PANTHER" id="PTHR45642:SF139">
    <property type="entry name" value="SGNH HYDROLASE-TYPE ESTERASE DOMAIN-CONTAINING PROTEIN"/>
    <property type="match status" value="1"/>
</dbReference>
<dbReference type="Proteomes" id="UP001318860">
    <property type="component" value="Unassembled WGS sequence"/>
</dbReference>
<reference evidence="3 4" key="1">
    <citation type="journal article" date="2021" name="Comput. Struct. Biotechnol. J.">
        <title>De novo genome assembly of the potent medicinal plant Rehmannia glutinosa using nanopore technology.</title>
        <authorList>
            <person name="Ma L."/>
            <person name="Dong C."/>
            <person name="Song C."/>
            <person name="Wang X."/>
            <person name="Zheng X."/>
            <person name="Niu Y."/>
            <person name="Chen S."/>
            <person name="Feng W."/>
        </authorList>
    </citation>
    <scope>NUCLEOTIDE SEQUENCE [LARGE SCALE GENOMIC DNA]</scope>
    <source>
        <strain evidence="3">DH-2019</strain>
    </source>
</reference>
<dbReference type="InterPro" id="IPR008265">
    <property type="entry name" value="Lipase_GDSL_AS"/>
</dbReference>
<comment type="caution">
    <text evidence="3">The sequence shown here is derived from an EMBL/GenBank/DDBJ whole genome shotgun (WGS) entry which is preliminary data.</text>
</comment>
<keyword evidence="4" id="KW-1185">Reference proteome</keyword>
<evidence type="ECO:0008006" key="5">
    <source>
        <dbReference type="Google" id="ProtNLM"/>
    </source>
</evidence>
<dbReference type="InterPro" id="IPR001087">
    <property type="entry name" value="GDSL"/>
</dbReference>
<evidence type="ECO:0000313" key="3">
    <source>
        <dbReference type="EMBL" id="KAK6161786.1"/>
    </source>
</evidence>
<keyword evidence="2" id="KW-0732">Signal</keyword>
<dbReference type="InterPro" id="IPR035669">
    <property type="entry name" value="SGNH_plant_lipase-like"/>
</dbReference>
<dbReference type="InterPro" id="IPR050592">
    <property type="entry name" value="GDSL_lipolytic_enzyme"/>
</dbReference>
<evidence type="ECO:0000256" key="2">
    <source>
        <dbReference type="ARBA" id="ARBA00022729"/>
    </source>
</evidence>
<dbReference type="EMBL" id="JABTTQ020000003">
    <property type="protein sequence ID" value="KAK6161786.1"/>
    <property type="molecule type" value="Genomic_DNA"/>
</dbReference>
<organism evidence="3 4">
    <name type="scientific">Rehmannia glutinosa</name>
    <name type="common">Chinese foxglove</name>
    <dbReference type="NCBI Taxonomy" id="99300"/>
    <lineage>
        <taxon>Eukaryota</taxon>
        <taxon>Viridiplantae</taxon>
        <taxon>Streptophyta</taxon>
        <taxon>Embryophyta</taxon>
        <taxon>Tracheophyta</taxon>
        <taxon>Spermatophyta</taxon>
        <taxon>Magnoliopsida</taxon>
        <taxon>eudicotyledons</taxon>
        <taxon>Gunneridae</taxon>
        <taxon>Pentapetalae</taxon>
        <taxon>asterids</taxon>
        <taxon>lamiids</taxon>
        <taxon>Lamiales</taxon>
        <taxon>Orobanchaceae</taxon>
        <taxon>Rehmannieae</taxon>
        <taxon>Rehmannia</taxon>
    </lineage>
</organism>
<dbReference type="Gene3D" id="3.40.50.1110">
    <property type="entry name" value="SGNH hydrolase"/>
    <property type="match status" value="1"/>
</dbReference>
<dbReference type="InterPro" id="IPR036514">
    <property type="entry name" value="SGNH_hydro_sf"/>
</dbReference>
<protein>
    <recommendedName>
        <fullName evidence="5">GDSL esterase/lipase</fullName>
    </recommendedName>
</protein>
<accession>A0ABR0XRJ5</accession>
<dbReference type="PROSITE" id="PS01098">
    <property type="entry name" value="LIPASE_GDSL_SER"/>
    <property type="match status" value="1"/>
</dbReference>
<proteinExistence type="inferred from homology"/>